<dbReference type="AlphaFoldDB" id="A0A2A2KB01"/>
<gene>
    <name evidence="2" type="ORF">WR25_06561</name>
</gene>
<accession>A0A2A2KB01</accession>
<keyword evidence="3" id="KW-1185">Reference proteome</keyword>
<feature type="compositionally biased region" description="Low complexity" evidence="1">
    <location>
        <begin position="150"/>
        <end position="169"/>
    </location>
</feature>
<evidence type="ECO:0000256" key="1">
    <source>
        <dbReference type="SAM" id="MobiDB-lite"/>
    </source>
</evidence>
<dbReference type="Proteomes" id="UP000218231">
    <property type="component" value="Unassembled WGS sequence"/>
</dbReference>
<proteinExistence type="predicted"/>
<organism evidence="2 3">
    <name type="scientific">Diploscapter pachys</name>
    <dbReference type="NCBI Taxonomy" id="2018661"/>
    <lineage>
        <taxon>Eukaryota</taxon>
        <taxon>Metazoa</taxon>
        <taxon>Ecdysozoa</taxon>
        <taxon>Nematoda</taxon>
        <taxon>Chromadorea</taxon>
        <taxon>Rhabditida</taxon>
        <taxon>Rhabditina</taxon>
        <taxon>Rhabditomorpha</taxon>
        <taxon>Rhabditoidea</taxon>
        <taxon>Rhabditidae</taxon>
        <taxon>Diploscapter</taxon>
    </lineage>
</organism>
<feature type="region of interest" description="Disordered" evidence="1">
    <location>
        <begin position="150"/>
        <end position="177"/>
    </location>
</feature>
<comment type="caution">
    <text evidence="2">The sequence shown here is derived from an EMBL/GenBank/DDBJ whole genome shotgun (WGS) entry which is preliminary data.</text>
</comment>
<dbReference type="EMBL" id="LIAE01009131">
    <property type="protein sequence ID" value="PAV71115.1"/>
    <property type="molecule type" value="Genomic_DNA"/>
</dbReference>
<evidence type="ECO:0000313" key="2">
    <source>
        <dbReference type="EMBL" id="PAV71115.1"/>
    </source>
</evidence>
<sequence>MYIAQRGIVERHAREELGVGHVLPRHQVTAVGNRLAQVGTDQTDGLQRAGIGDRRGGGGHIGLDGVGQGIHARGREAGHLAGGARRGVDRDQRQLRLARAVNALIVADMPAVGGAQRDALGAVRKPAYPMNNRYAGFSVSSQYWYPISSSARGSPASSSSGTSSPANTRACAAPWLR</sequence>
<evidence type="ECO:0000313" key="3">
    <source>
        <dbReference type="Proteomes" id="UP000218231"/>
    </source>
</evidence>
<protein>
    <submittedName>
        <fullName evidence="2">Uncharacterized protein</fullName>
    </submittedName>
</protein>
<reference evidence="2 3" key="1">
    <citation type="journal article" date="2017" name="Curr. Biol.">
        <title>Genome architecture and evolution of a unichromosomal asexual nematode.</title>
        <authorList>
            <person name="Fradin H."/>
            <person name="Zegar C."/>
            <person name="Gutwein M."/>
            <person name="Lucas J."/>
            <person name="Kovtun M."/>
            <person name="Corcoran D."/>
            <person name="Baugh L.R."/>
            <person name="Kiontke K."/>
            <person name="Gunsalus K."/>
            <person name="Fitch D.H."/>
            <person name="Piano F."/>
        </authorList>
    </citation>
    <scope>NUCLEOTIDE SEQUENCE [LARGE SCALE GENOMIC DNA]</scope>
    <source>
        <strain evidence="2">PF1309</strain>
    </source>
</reference>
<name>A0A2A2KB01_9BILA</name>